<dbReference type="Gene3D" id="1.10.1060.10">
    <property type="entry name" value="Alpha-helical ferredoxin"/>
    <property type="match status" value="1"/>
</dbReference>
<name>A0AA48H028_9BACT</name>
<evidence type="ECO:0000256" key="1">
    <source>
        <dbReference type="ARBA" id="ARBA00022723"/>
    </source>
</evidence>
<feature type="domain" description="4Fe-4S ferredoxin-type" evidence="5">
    <location>
        <begin position="962"/>
        <end position="993"/>
    </location>
</feature>
<evidence type="ECO:0000256" key="4">
    <source>
        <dbReference type="SAM" id="MobiDB-lite"/>
    </source>
</evidence>
<dbReference type="InterPro" id="IPR028261">
    <property type="entry name" value="DPD_II"/>
</dbReference>
<evidence type="ECO:0000256" key="2">
    <source>
        <dbReference type="ARBA" id="ARBA00023004"/>
    </source>
</evidence>
<dbReference type="AlphaFoldDB" id="A0AA48H028"/>
<sequence length="1093" mass="117680">MEKAFRPIDLERLASWIFRDLDARETVLGIPKANIQLPTPRMAARVLGHTVAAPLGVAAGPHTQLAQNIVASWLCGARFIELKTVQILDELTISRPCIDSADETYNCEWSQELKLEQSFEEYLNAWVLVHALAHRLGVEPGTHFAMSVGYNLEGIQSDRVQAFIARMRDAGPALDAAVERVAKAYPAVRDLAIPRQLSNHITLSTMHGCPPVEIERIAAFLIKDLGVDTWVKLNPTLLGPERLRGILNDTLGFDIEVPDEAFGHDPKFDDAMAMVRSLARTAEGRPNAFGLKLSNTLEVVNHRPVFPAAEKMMYMSGRSLHPLTLTLAHLVTEELDGQVPISFCGGANASNFPDLVADGLGPVTVCTDLLKPGGYARLQQYLVNLEEAMASTGARDLDAFAQAVSGGHGPRFNLARHAIRAAGDDAYTRRARPLVFKGDRPLGSFDCVAAPCADACPTHQNIPDYMWLVAHGRPGEAMEVILRTNPQPGVTGSVCDHVCTERCVRNFYDSPLAIREIKRFAFENATPEKPQPGPSNGIQVAVVGAGPAGLSAAYFLARMGFRPVVFEARSEPGGMVSGVIPGYRLTRETLEADLDRLRALGVEIRFGQALGRDLTLAGLRRDFPYVFLGVGAQRGKRLGIPGEDAAGVMDALVFLDKVRSGASLDLGRNVLVIGGGNSAMDAARSARRLAGEGAVDLVYRRTRAQMPADPAEVEDCVLEGIGLRDLLAPVEVETRDGRATGLVCQRMALGERDASGRPRPVPVEGAFVTLPADTIIPAISQEPVLDFLEGLDVRRRRDGSLEADPRTRETSVPGLFAGGDAVHGPASVIQAIADGRAAAEAIGRRHGLVPAPEPALDKGNPAARAMEKKSRVTRPQTVPVLPVTEREGFAEVIQAFGAEAAALEASRCLDCDDLCSLCVTVCPNRANVAYAVEPFSLRLPSLVAREGRLVAEGSWVFEVAQPVQTCNIGDFCNACGNCDTFCPAAGAPYRDKPQFWIDAAGYRESPADAFRFEPLDGGVRLHARLGGVEHTLTVAQGLADYRSPLLHARFKAPGWELIEVEAVGPLAEGQQADLAECGQMLALLYAQPELPGQ</sequence>
<reference evidence="6" key="1">
    <citation type="journal article" date="2023" name="Int. J. Syst. Evol. Microbiol.">
        <title>Mesoterricola silvestris gen. nov., sp. nov., Mesoterricola sediminis sp. nov., Geothrix oryzae sp. nov., Geothrix edaphica sp. nov., Geothrix rubra sp. nov., and Geothrix limicola sp. nov., six novel members of Acidobacteriota isolated from soils.</title>
        <authorList>
            <person name="Itoh H."/>
            <person name="Sugisawa Y."/>
            <person name="Mise K."/>
            <person name="Xu Z."/>
            <person name="Kuniyasu M."/>
            <person name="Ushijima N."/>
            <person name="Kawano K."/>
            <person name="Kobayashi E."/>
            <person name="Shiratori Y."/>
            <person name="Masuda Y."/>
            <person name="Senoo K."/>
        </authorList>
    </citation>
    <scope>NUCLEOTIDE SEQUENCE</scope>
    <source>
        <strain evidence="6">W786</strain>
    </source>
</reference>
<dbReference type="Pfam" id="PF07992">
    <property type="entry name" value="Pyr_redox_2"/>
    <property type="match status" value="1"/>
</dbReference>
<dbReference type="KEGG" id="msea:METESE_37330"/>
<dbReference type="InterPro" id="IPR023753">
    <property type="entry name" value="FAD/NAD-binding_dom"/>
</dbReference>
<dbReference type="EMBL" id="AP027081">
    <property type="protein sequence ID" value="BDU78775.1"/>
    <property type="molecule type" value="Genomic_DNA"/>
</dbReference>
<dbReference type="RefSeq" id="WP_316410815.1">
    <property type="nucleotide sequence ID" value="NZ_AP027081.1"/>
</dbReference>
<evidence type="ECO:0000259" key="5">
    <source>
        <dbReference type="PROSITE" id="PS51379"/>
    </source>
</evidence>
<feature type="region of interest" description="Disordered" evidence="4">
    <location>
        <begin position="849"/>
        <end position="873"/>
    </location>
</feature>
<dbReference type="InterPro" id="IPR017896">
    <property type="entry name" value="4Fe4S_Fe-S-bd"/>
</dbReference>
<dbReference type="PANTHER" id="PTHR42783">
    <property type="entry name" value="GLUTAMATE SYNTHASE [NADPH] SMALL CHAIN"/>
    <property type="match status" value="1"/>
</dbReference>
<proteinExistence type="predicted"/>
<accession>A0AA48H028</accession>
<dbReference type="Gene3D" id="3.50.50.60">
    <property type="entry name" value="FAD/NAD(P)-binding domain"/>
    <property type="match status" value="2"/>
</dbReference>
<dbReference type="Pfam" id="PF14691">
    <property type="entry name" value="Fer4_20"/>
    <property type="match status" value="1"/>
</dbReference>
<dbReference type="InterPro" id="IPR017701">
    <property type="entry name" value="Se_rdtase_YgfK"/>
</dbReference>
<dbReference type="GO" id="GO:0051536">
    <property type="term" value="F:iron-sulfur cluster binding"/>
    <property type="evidence" value="ECO:0007669"/>
    <property type="project" value="UniProtKB-KW"/>
</dbReference>
<dbReference type="PANTHER" id="PTHR42783:SF3">
    <property type="entry name" value="GLUTAMATE SYNTHASE [NADPH] SMALL CHAIN-RELATED"/>
    <property type="match status" value="1"/>
</dbReference>
<keyword evidence="2" id="KW-0408">Iron</keyword>
<dbReference type="GO" id="GO:0016491">
    <property type="term" value="F:oxidoreductase activity"/>
    <property type="evidence" value="ECO:0007669"/>
    <property type="project" value="InterPro"/>
</dbReference>
<organism evidence="6 7">
    <name type="scientific">Mesoterricola sediminis</name>
    <dbReference type="NCBI Taxonomy" id="2927980"/>
    <lineage>
        <taxon>Bacteria</taxon>
        <taxon>Pseudomonadati</taxon>
        <taxon>Acidobacteriota</taxon>
        <taxon>Holophagae</taxon>
        <taxon>Holophagales</taxon>
        <taxon>Holophagaceae</taxon>
        <taxon>Mesoterricola</taxon>
    </lineage>
</organism>
<gene>
    <name evidence="6" type="ORF">METESE_37330</name>
</gene>
<dbReference type="PROSITE" id="PS51379">
    <property type="entry name" value="4FE4S_FER_2"/>
    <property type="match status" value="1"/>
</dbReference>
<dbReference type="GO" id="GO:0046872">
    <property type="term" value="F:metal ion binding"/>
    <property type="evidence" value="ECO:0007669"/>
    <property type="project" value="UniProtKB-KW"/>
</dbReference>
<protein>
    <submittedName>
        <fullName evidence="6">Selenate reductase subunit YgfK</fullName>
    </submittedName>
</protein>
<keyword evidence="1" id="KW-0479">Metal-binding</keyword>
<dbReference type="SUPFAM" id="SSF46548">
    <property type="entry name" value="alpha-helical ferredoxin"/>
    <property type="match status" value="2"/>
</dbReference>
<dbReference type="SUPFAM" id="SSF51395">
    <property type="entry name" value="FMN-linked oxidoreductases"/>
    <property type="match status" value="1"/>
</dbReference>
<dbReference type="Proteomes" id="UP001228113">
    <property type="component" value="Chromosome"/>
</dbReference>
<dbReference type="PRINTS" id="PR00469">
    <property type="entry name" value="PNDRDTASEII"/>
</dbReference>
<keyword evidence="7" id="KW-1185">Reference proteome</keyword>
<evidence type="ECO:0000313" key="6">
    <source>
        <dbReference type="EMBL" id="BDU78775.1"/>
    </source>
</evidence>
<dbReference type="SUPFAM" id="SSF51971">
    <property type="entry name" value="Nucleotide-binding domain"/>
    <property type="match status" value="2"/>
</dbReference>
<dbReference type="PRINTS" id="PR00368">
    <property type="entry name" value="FADPNR"/>
</dbReference>
<dbReference type="PROSITE" id="PS00198">
    <property type="entry name" value="4FE4S_FER_1"/>
    <property type="match status" value="1"/>
</dbReference>
<dbReference type="InterPro" id="IPR036188">
    <property type="entry name" value="FAD/NAD-bd_sf"/>
</dbReference>
<evidence type="ECO:0000256" key="3">
    <source>
        <dbReference type="ARBA" id="ARBA00023014"/>
    </source>
</evidence>
<evidence type="ECO:0000313" key="7">
    <source>
        <dbReference type="Proteomes" id="UP001228113"/>
    </source>
</evidence>
<dbReference type="NCBIfam" id="TIGR03315">
    <property type="entry name" value="Se_ygfK"/>
    <property type="match status" value="1"/>
</dbReference>
<keyword evidence="3" id="KW-0411">Iron-sulfur</keyword>
<dbReference type="InterPro" id="IPR009051">
    <property type="entry name" value="Helical_ferredxn"/>
</dbReference>
<dbReference type="InterPro" id="IPR017900">
    <property type="entry name" value="4Fe4S_Fe_S_CS"/>
</dbReference>